<accession>A0A0D8Y8A4</accession>
<feature type="compositionally biased region" description="Low complexity" evidence="1">
    <location>
        <begin position="106"/>
        <end position="119"/>
    </location>
</feature>
<proteinExistence type="predicted"/>
<organism evidence="2 3">
    <name type="scientific">Dictyocaulus viviparus</name>
    <name type="common">Bovine lungworm</name>
    <dbReference type="NCBI Taxonomy" id="29172"/>
    <lineage>
        <taxon>Eukaryota</taxon>
        <taxon>Metazoa</taxon>
        <taxon>Ecdysozoa</taxon>
        <taxon>Nematoda</taxon>
        <taxon>Chromadorea</taxon>
        <taxon>Rhabditida</taxon>
        <taxon>Rhabditina</taxon>
        <taxon>Rhabditomorpha</taxon>
        <taxon>Strongyloidea</taxon>
        <taxon>Metastrongylidae</taxon>
        <taxon>Dictyocaulus</taxon>
    </lineage>
</organism>
<reference evidence="2 3" key="1">
    <citation type="submission" date="2013-11" db="EMBL/GenBank/DDBJ databases">
        <title>Draft genome of the bovine lungworm Dictyocaulus viviparus.</title>
        <authorList>
            <person name="Mitreva M."/>
        </authorList>
    </citation>
    <scope>NUCLEOTIDE SEQUENCE [LARGE SCALE GENOMIC DNA]</scope>
    <source>
        <strain evidence="2 3">HannoverDv2000</strain>
    </source>
</reference>
<evidence type="ECO:0000313" key="2">
    <source>
        <dbReference type="EMBL" id="KJH53088.1"/>
    </source>
</evidence>
<dbReference type="Proteomes" id="UP000053766">
    <property type="component" value="Unassembled WGS sequence"/>
</dbReference>
<dbReference type="OrthoDB" id="5845837at2759"/>
<reference evidence="3" key="2">
    <citation type="journal article" date="2016" name="Sci. Rep.">
        <title>Dictyocaulus viviparus genome, variome and transcriptome elucidate lungworm biology and support future intervention.</title>
        <authorList>
            <person name="McNulty S.N."/>
            <person name="Strube C."/>
            <person name="Rosa B.A."/>
            <person name="Martin J.C."/>
            <person name="Tyagi R."/>
            <person name="Choi Y.J."/>
            <person name="Wang Q."/>
            <person name="Hallsworth Pepin K."/>
            <person name="Zhang X."/>
            <person name="Ozersky P."/>
            <person name="Wilson R.K."/>
            <person name="Sternberg P.W."/>
            <person name="Gasser R.B."/>
            <person name="Mitreva M."/>
        </authorList>
    </citation>
    <scope>NUCLEOTIDE SEQUENCE [LARGE SCALE GENOMIC DNA]</scope>
    <source>
        <strain evidence="3">HannoverDv2000</strain>
    </source>
</reference>
<gene>
    <name evidence="2" type="ORF">DICVIV_00773</name>
</gene>
<evidence type="ECO:0000313" key="3">
    <source>
        <dbReference type="Proteomes" id="UP000053766"/>
    </source>
</evidence>
<protein>
    <submittedName>
        <fullName evidence="2">Uncharacterized protein</fullName>
    </submittedName>
</protein>
<dbReference type="EMBL" id="KN716156">
    <property type="protein sequence ID" value="KJH53088.1"/>
    <property type="molecule type" value="Genomic_DNA"/>
</dbReference>
<feature type="region of interest" description="Disordered" evidence="1">
    <location>
        <begin position="97"/>
        <end position="119"/>
    </location>
</feature>
<name>A0A0D8Y8A4_DICVI</name>
<dbReference type="AlphaFoldDB" id="A0A0D8Y8A4"/>
<evidence type="ECO:0000256" key="1">
    <source>
        <dbReference type="SAM" id="MobiDB-lite"/>
    </source>
</evidence>
<sequence>MEEDRISAGRSKCEGRSLNNEGIKQEDCYLSGKVAEEELPRRCLVIKRTHPEDGIERTELRLVTYQKIGHINDQAHVLMDAARYLQERADDAECSIPRRQGGRCRTSTNSNISINSNSSSGDVKNTSLISTTTTGETKCHCNFHQAGLQEQLRSSLKNLVTYFARRADESEHPEWSAITLMAQDLLQNVCDCIRKEKPLDRNLLGKIRRLYENAKDITLHSTSEATKTSTVRTYGSTQFGEDTKKINIKNEEDNIA</sequence>
<keyword evidence="3" id="KW-1185">Reference proteome</keyword>